<dbReference type="GO" id="GO:0000271">
    <property type="term" value="P:polysaccharide biosynthetic process"/>
    <property type="evidence" value="ECO:0007669"/>
    <property type="project" value="InterPro"/>
</dbReference>
<evidence type="ECO:0000256" key="4">
    <source>
        <dbReference type="PIRNR" id="PIRNR000124"/>
    </source>
</evidence>
<dbReference type="GO" id="GO:0016616">
    <property type="term" value="F:oxidoreductase activity, acting on the CH-OH group of donors, NAD or NADP as acceptor"/>
    <property type="evidence" value="ECO:0007669"/>
    <property type="project" value="InterPro"/>
</dbReference>
<sequence length="426" mass="46518">MNFSLQDTSIAILGLGYVGLPLAAEFGKHFPTVGFDINKARLEELKGGVDSTLEVSGDELAEATLLTYSAEIGALQECNVFIVTVPTPINEHKQPDLTPLLKASAVIGKALKQGDIVIYESTVYPGATEEECVPVLERESGLKFNVDFYCGYSPERINPGDKEHRVTSILKVTSGSTPEVADFVDSLYRSIITAGTYKASSIKVAEAAKVIENTQRDVNIGLINELAVIFNKLGIDTEEVLKAAGTKWNFLPFRPGLVGGHCIGVDPYYLTHKAQSVGYHPEIILAGRRLNDGMGAYVVSQLVKSMLKKRIQVDGARVLVLGLTFKEDCPDLRNTKVVDIVNELSDYGIHVDCYDPWINAADAEHEYGITPVTAPEQAAYDAVIIAVAHKQFKEMGTEGIRSFGKPEHVLYDLKYILPAEATDLRL</sequence>
<dbReference type="SUPFAM" id="SSF48179">
    <property type="entry name" value="6-phosphogluconate dehydrogenase C-terminal domain-like"/>
    <property type="match status" value="1"/>
</dbReference>
<evidence type="ECO:0000256" key="3">
    <source>
        <dbReference type="ARBA" id="ARBA00023027"/>
    </source>
</evidence>
<dbReference type="EMBL" id="FOOU01000002">
    <property type="protein sequence ID" value="SFF96273.1"/>
    <property type="molecule type" value="Genomic_DNA"/>
</dbReference>
<dbReference type="Pfam" id="PF00984">
    <property type="entry name" value="UDPG_MGDP_dh"/>
    <property type="match status" value="1"/>
</dbReference>
<dbReference type="AlphaFoldDB" id="A0A1I2MXW5"/>
<dbReference type="InterPro" id="IPR036291">
    <property type="entry name" value="NAD(P)-bd_dom_sf"/>
</dbReference>
<keyword evidence="3" id="KW-0520">NAD</keyword>
<dbReference type="Pfam" id="PF03721">
    <property type="entry name" value="UDPG_MGDP_dh_N"/>
    <property type="match status" value="1"/>
</dbReference>
<dbReference type="RefSeq" id="WP_090724633.1">
    <property type="nucleotide sequence ID" value="NZ_FOOU01000002.1"/>
</dbReference>
<dbReference type="InterPro" id="IPR008927">
    <property type="entry name" value="6-PGluconate_DH-like_C_sf"/>
</dbReference>
<reference evidence="7" key="1">
    <citation type="submission" date="2016-10" db="EMBL/GenBank/DDBJ databases">
        <authorList>
            <person name="Varghese N."/>
            <person name="Submissions S."/>
        </authorList>
    </citation>
    <scope>NUCLEOTIDE SEQUENCE [LARGE SCALE GENOMIC DNA]</scope>
    <source>
        <strain evidence="7">CGMCC 1.10971</strain>
    </source>
</reference>
<name>A0A1I2MXW5_9GAMM</name>
<dbReference type="GO" id="GO:0016628">
    <property type="term" value="F:oxidoreductase activity, acting on the CH-CH group of donors, NAD or NADP as acceptor"/>
    <property type="evidence" value="ECO:0007669"/>
    <property type="project" value="InterPro"/>
</dbReference>
<dbReference type="InterPro" id="IPR001732">
    <property type="entry name" value="UDP-Glc/GDP-Man_DH_N"/>
</dbReference>
<dbReference type="OrthoDB" id="9803238at2"/>
<dbReference type="Pfam" id="PF03720">
    <property type="entry name" value="UDPG_MGDP_dh_C"/>
    <property type="match status" value="1"/>
</dbReference>
<comment type="similarity">
    <text evidence="1 4">Belongs to the UDP-glucose/GDP-mannose dehydrogenase family.</text>
</comment>
<dbReference type="InterPro" id="IPR028359">
    <property type="entry name" value="UDP_ManNAc/GlcNAc_DH"/>
</dbReference>
<keyword evidence="7" id="KW-1185">Reference proteome</keyword>
<evidence type="ECO:0000313" key="6">
    <source>
        <dbReference type="EMBL" id="SFF96273.1"/>
    </source>
</evidence>
<accession>A0A1I2MXW5</accession>
<dbReference type="PIRSF" id="PIRSF500136">
    <property type="entry name" value="UDP_ManNAc_DH"/>
    <property type="match status" value="1"/>
</dbReference>
<dbReference type="SUPFAM" id="SSF51735">
    <property type="entry name" value="NAD(P)-binding Rossmann-fold domains"/>
    <property type="match status" value="1"/>
</dbReference>
<dbReference type="Gene3D" id="3.40.50.720">
    <property type="entry name" value="NAD(P)-binding Rossmann-like Domain"/>
    <property type="match status" value="2"/>
</dbReference>
<dbReference type="PIRSF" id="PIRSF000124">
    <property type="entry name" value="UDPglc_GDPman_dh"/>
    <property type="match status" value="1"/>
</dbReference>
<dbReference type="SMART" id="SM00984">
    <property type="entry name" value="UDPG_MGDP_dh_C"/>
    <property type="match status" value="1"/>
</dbReference>
<dbReference type="NCBIfam" id="TIGR03026">
    <property type="entry name" value="NDP-sugDHase"/>
    <property type="match status" value="1"/>
</dbReference>
<organism evidence="6 7">
    <name type="scientific">Neptunomonas qingdaonensis</name>
    <dbReference type="NCBI Taxonomy" id="1045558"/>
    <lineage>
        <taxon>Bacteria</taxon>
        <taxon>Pseudomonadati</taxon>
        <taxon>Pseudomonadota</taxon>
        <taxon>Gammaproteobacteria</taxon>
        <taxon>Oceanospirillales</taxon>
        <taxon>Oceanospirillaceae</taxon>
        <taxon>Neptunomonas</taxon>
    </lineage>
</organism>
<evidence type="ECO:0000256" key="1">
    <source>
        <dbReference type="ARBA" id="ARBA00006601"/>
    </source>
</evidence>
<keyword evidence="2" id="KW-0560">Oxidoreductase</keyword>
<dbReference type="NCBIfam" id="NF011729">
    <property type="entry name" value="PRK15182.1"/>
    <property type="match status" value="1"/>
</dbReference>
<dbReference type="InterPro" id="IPR014027">
    <property type="entry name" value="UDP-Glc/GDP-Man_DH_C"/>
</dbReference>
<dbReference type="InterPro" id="IPR036220">
    <property type="entry name" value="UDP-Glc/GDP-Man_DH_C_sf"/>
</dbReference>
<dbReference type="InterPro" id="IPR014026">
    <property type="entry name" value="UDP-Glc/GDP-Man_DH_dimer"/>
</dbReference>
<gene>
    <name evidence="6" type="ORF">SAMN05216175_102165</name>
</gene>
<evidence type="ECO:0000313" key="7">
    <source>
        <dbReference type="Proteomes" id="UP000198623"/>
    </source>
</evidence>
<evidence type="ECO:0000259" key="5">
    <source>
        <dbReference type="SMART" id="SM00984"/>
    </source>
</evidence>
<evidence type="ECO:0000256" key="2">
    <source>
        <dbReference type="ARBA" id="ARBA00023002"/>
    </source>
</evidence>
<dbReference type="GO" id="GO:0051287">
    <property type="term" value="F:NAD binding"/>
    <property type="evidence" value="ECO:0007669"/>
    <property type="project" value="InterPro"/>
</dbReference>
<protein>
    <submittedName>
        <fullName evidence="6">UDP-N-acetyl-D-galactosamine dehydrogenase</fullName>
    </submittedName>
</protein>
<dbReference type="Proteomes" id="UP000198623">
    <property type="component" value="Unassembled WGS sequence"/>
</dbReference>
<dbReference type="SUPFAM" id="SSF52413">
    <property type="entry name" value="UDP-glucose/GDP-mannose dehydrogenase C-terminal domain"/>
    <property type="match status" value="1"/>
</dbReference>
<feature type="domain" description="UDP-glucose/GDP-mannose dehydrogenase C-terminal" evidence="5">
    <location>
        <begin position="319"/>
        <end position="419"/>
    </location>
</feature>
<dbReference type="STRING" id="1045558.SAMN05216175_102165"/>
<dbReference type="PANTHER" id="PTHR43491:SF2">
    <property type="entry name" value="UDP-N-ACETYL-D-MANNOSAMINE DEHYDROGENASE"/>
    <property type="match status" value="1"/>
</dbReference>
<dbReference type="PANTHER" id="PTHR43491">
    <property type="entry name" value="UDP-N-ACETYL-D-MANNOSAMINE DEHYDROGENASE"/>
    <property type="match status" value="1"/>
</dbReference>
<dbReference type="InterPro" id="IPR017476">
    <property type="entry name" value="UDP-Glc/GDP-Man"/>
</dbReference>
<proteinExistence type="inferred from homology"/>